<feature type="signal peptide" evidence="1">
    <location>
        <begin position="1"/>
        <end position="26"/>
    </location>
</feature>
<evidence type="ECO:0000313" key="3">
    <source>
        <dbReference type="EMBL" id="MBD2755406.1"/>
    </source>
</evidence>
<keyword evidence="4" id="KW-1185">Reference proteome</keyword>
<reference evidence="3" key="1">
    <citation type="submission" date="2020-09" db="EMBL/GenBank/DDBJ databases">
        <authorList>
            <person name="Kim M.K."/>
        </authorList>
    </citation>
    <scope>NUCLEOTIDE SEQUENCE</scope>
    <source>
        <strain evidence="3">BT704</strain>
    </source>
</reference>
<accession>A0A927B4D0</accession>
<evidence type="ECO:0000313" key="4">
    <source>
        <dbReference type="Proteomes" id="UP000653797"/>
    </source>
</evidence>
<proteinExistence type="predicted"/>
<keyword evidence="1" id="KW-0732">Signal</keyword>
<dbReference type="InterPro" id="IPR005653">
    <property type="entry name" value="OstA-like_N"/>
</dbReference>
<dbReference type="Gene3D" id="2.60.450.10">
    <property type="entry name" value="Lipopolysaccharide (LPS) transport protein A like domain"/>
    <property type="match status" value="2"/>
</dbReference>
<dbReference type="Pfam" id="PF13100">
    <property type="entry name" value="OstA_2"/>
    <property type="match status" value="1"/>
</dbReference>
<dbReference type="AlphaFoldDB" id="A0A927B4D0"/>
<dbReference type="RefSeq" id="WP_191041029.1">
    <property type="nucleotide sequence ID" value="NZ_JACXAA010000008.1"/>
</dbReference>
<evidence type="ECO:0000259" key="2">
    <source>
        <dbReference type="Pfam" id="PF13100"/>
    </source>
</evidence>
<organism evidence="3 4">
    <name type="scientific">Spirosoma validum</name>
    <dbReference type="NCBI Taxonomy" id="2771355"/>
    <lineage>
        <taxon>Bacteria</taxon>
        <taxon>Pseudomonadati</taxon>
        <taxon>Bacteroidota</taxon>
        <taxon>Cytophagia</taxon>
        <taxon>Cytophagales</taxon>
        <taxon>Cytophagaceae</taxon>
        <taxon>Spirosoma</taxon>
    </lineage>
</organism>
<feature type="domain" description="Organic solvent tolerance-like N-terminal" evidence="2">
    <location>
        <begin position="44"/>
        <end position="200"/>
    </location>
</feature>
<comment type="caution">
    <text evidence="3">The sequence shown here is derived from an EMBL/GenBank/DDBJ whole genome shotgun (WGS) entry which is preliminary data.</text>
</comment>
<evidence type="ECO:0000256" key="1">
    <source>
        <dbReference type="SAM" id="SignalP"/>
    </source>
</evidence>
<gene>
    <name evidence="3" type="ORF">IC230_21065</name>
</gene>
<feature type="chain" id="PRO_5037726757" description="Organic solvent tolerance-like N-terminal domain-containing protein" evidence="1">
    <location>
        <begin position="27"/>
        <end position="616"/>
    </location>
</feature>
<dbReference type="Proteomes" id="UP000653797">
    <property type="component" value="Unassembled WGS sequence"/>
</dbReference>
<protein>
    <recommendedName>
        <fullName evidence="2">Organic solvent tolerance-like N-terminal domain-containing protein</fullName>
    </recommendedName>
</protein>
<name>A0A927B4D0_9BACT</name>
<sequence length="616" mass="68904">MIRSLTRFFVAFVGFGLLFLTTDALAQVGAPPASRPPAASGANDKVELFHADSLVVLNIPGQAVRKLHNNVRLRHKGVLMYCNLAIQNVTTNVIEAYGNVRLVQGDTITVQGDSMLYYGNTRQANMRSHVVMRDRKMTLTTAQLDYDMLSGIAHYPVPGRIVDKENVLTSREGYYDTRTKLFTFYRDVVLVNPKGTITADSLLYNSLTRIATFQGPTKIKNKEGVLTAVEGQYNTVTGISNFQRRATVETPKYRLTGDSLYYDNVSELGIAKGNVIMVAKDRKAVILGDHVRYNGKAGISRVTGHAVAKSLANETTNDTLYLRADTLFSFDNKVTNTRRLLGQKNVFLYKSDLQSKCDSLIYSTADSTIYFYKKPIVWSQNKYQMEADSMRVLLKNNRINTMFMKTKSFIISLDTLQNYNQVKGRTITAYFVTKRVHSDTLTPAVTGAPVNQSAAMASVQRNVSTVATNSPAQRVMVKNSTSPASTTAGVQEQTVLDRVIVDGNGQSLYYALDEKNRMIGLNHVESSKMNIEFADNKVGRIRFYGHPDSQLIPPKEITEDVQQLDGFRWRESEKPTKGQVLWMEIPPAEQPVAKKIQKKKTTIKPLAKKLVQRDIN</sequence>
<dbReference type="EMBL" id="JACXAA010000008">
    <property type="protein sequence ID" value="MBD2755406.1"/>
    <property type="molecule type" value="Genomic_DNA"/>
</dbReference>